<dbReference type="OrthoDB" id="10001086at2"/>
<dbReference type="RefSeq" id="WP_147043315.1">
    <property type="nucleotide sequence ID" value="NZ_BAABIR010000004.1"/>
</dbReference>
<evidence type="ECO:0000313" key="2">
    <source>
        <dbReference type="EMBL" id="TXC63907.1"/>
    </source>
</evidence>
<gene>
    <name evidence="2" type="ORF">FRZ32_09710</name>
</gene>
<feature type="region of interest" description="Disordered" evidence="1">
    <location>
        <begin position="31"/>
        <end position="55"/>
    </location>
</feature>
<reference evidence="2 3" key="1">
    <citation type="journal article" date="2015" name="J. Microbiol.">
        <title>Sphingosinicella ginsenosidimutans sp. nov., with ginsenoside converting activity.</title>
        <authorList>
            <person name="Kim J.K."/>
            <person name="Kang M.S."/>
            <person name="Park S.C."/>
            <person name="Kim K.M."/>
            <person name="Choi K."/>
            <person name="Yoon M.H."/>
            <person name="Im W.T."/>
        </authorList>
    </citation>
    <scope>NUCLEOTIDE SEQUENCE [LARGE SCALE GENOMIC DNA]</scope>
    <source>
        <strain evidence="2 3">BS-11</strain>
    </source>
</reference>
<protein>
    <submittedName>
        <fullName evidence="2">Uncharacterized protein</fullName>
    </submittedName>
</protein>
<name>A0A5C6TU93_9SPHN</name>
<accession>A0A5C6TU93</accession>
<proteinExistence type="predicted"/>
<dbReference type="Proteomes" id="UP000321249">
    <property type="component" value="Unassembled WGS sequence"/>
</dbReference>
<comment type="caution">
    <text evidence="2">The sequence shown here is derived from an EMBL/GenBank/DDBJ whole genome shotgun (WGS) entry which is preliminary data.</text>
</comment>
<dbReference type="AlphaFoldDB" id="A0A5C6TU93"/>
<keyword evidence="3" id="KW-1185">Reference proteome</keyword>
<evidence type="ECO:0000313" key="3">
    <source>
        <dbReference type="Proteomes" id="UP000321249"/>
    </source>
</evidence>
<sequence length="116" mass="12215">MVILLAAMLAAKPALPQIDRRTLELQARAEQLQPHRAAPARAARSPQTQVRRASAGSLDFAQVTTICRAAGNQRDPASFIAGLASAYALSAGESASLRASCAAYIAGRDDARRTAR</sequence>
<organism evidence="2 3">
    <name type="scientific">Allosphingosinicella ginsenosidimutans</name>
    <dbReference type="NCBI Taxonomy" id="1176539"/>
    <lineage>
        <taxon>Bacteria</taxon>
        <taxon>Pseudomonadati</taxon>
        <taxon>Pseudomonadota</taxon>
        <taxon>Alphaproteobacteria</taxon>
        <taxon>Sphingomonadales</taxon>
        <taxon>Sphingomonadaceae</taxon>
        <taxon>Allosphingosinicella</taxon>
    </lineage>
</organism>
<evidence type="ECO:0000256" key="1">
    <source>
        <dbReference type="SAM" id="MobiDB-lite"/>
    </source>
</evidence>
<dbReference type="EMBL" id="VOQQ01000001">
    <property type="protein sequence ID" value="TXC63907.1"/>
    <property type="molecule type" value="Genomic_DNA"/>
</dbReference>